<keyword evidence="5" id="KW-1185">Reference proteome</keyword>
<dbReference type="Pfam" id="PF13416">
    <property type="entry name" value="SBP_bac_8"/>
    <property type="match status" value="1"/>
</dbReference>
<accession>A0ABV8MNF3</accession>
<proteinExistence type="inferred from homology"/>
<comment type="subcellular location">
    <subcellularLocation>
        <location evidence="1">Periplasm</location>
    </subcellularLocation>
</comment>
<dbReference type="InterPro" id="IPR050490">
    <property type="entry name" value="Bact_solute-bd_prot1"/>
</dbReference>
<comment type="similarity">
    <text evidence="2">Belongs to the bacterial solute-binding protein 1 family.</text>
</comment>
<organism evidence="4 5">
    <name type="scientific">Chitinimonas lacunae</name>
    <dbReference type="NCBI Taxonomy" id="1963018"/>
    <lineage>
        <taxon>Bacteria</taxon>
        <taxon>Pseudomonadati</taxon>
        <taxon>Pseudomonadota</taxon>
        <taxon>Betaproteobacteria</taxon>
        <taxon>Neisseriales</taxon>
        <taxon>Chitinibacteraceae</taxon>
        <taxon>Chitinimonas</taxon>
    </lineage>
</organism>
<dbReference type="Proteomes" id="UP001595791">
    <property type="component" value="Unassembled WGS sequence"/>
</dbReference>
<protein>
    <submittedName>
        <fullName evidence="4">Extracellular solute-binding protein</fullName>
    </submittedName>
</protein>
<evidence type="ECO:0000313" key="5">
    <source>
        <dbReference type="Proteomes" id="UP001595791"/>
    </source>
</evidence>
<reference evidence="5" key="1">
    <citation type="journal article" date="2019" name="Int. J. Syst. Evol. Microbiol.">
        <title>The Global Catalogue of Microorganisms (GCM) 10K type strain sequencing project: providing services to taxonomists for standard genome sequencing and annotation.</title>
        <authorList>
            <consortium name="The Broad Institute Genomics Platform"/>
            <consortium name="The Broad Institute Genome Sequencing Center for Infectious Disease"/>
            <person name="Wu L."/>
            <person name="Ma J."/>
        </authorList>
    </citation>
    <scope>NUCLEOTIDE SEQUENCE [LARGE SCALE GENOMIC DNA]</scope>
    <source>
        <strain evidence="5">LMG 29894</strain>
    </source>
</reference>
<dbReference type="RefSeq" id="WP_378163749.1">
    <property type="nucleotide sequence ID" value="NZ_JBHSBU010000001.1"/>
</dbReference>
<dbReference type="Gene3D" id="3.40.190.10">
    <property type="entry name" value="Periplasmic binding protein-like II"/>
    <property type="match status" value="1"/>
</dbReference>
<evidence type="ECO:0000313" key="4">
    <source>
        <dbReference type="EMBL" id="MFC4159703.1"/>
    </source>
</evidence>
<dbReference type="InterPro" id="IPR006059">
    <property type="entry name" value="SBP"/>
</dbReference>
<dbReference type="SUPFAM" id="SSF53850">
    <property type="entry name" value="Periplasmic binding protein-like II"/>
    <property type="match status" value="1"/>
</dbReference>
<name>A0ABV8MNF3_9NEIS</name>
<keyword evidence="3" id="KW-0732">Signal</keyword>
<dbReference type="PANTHER" id="PTHR43649:SF12">
    <property type="entry name" value="DIACETYLCHITOBIOSE BINDING PROTEIN DASA"/>
    <property type="match status" value="1"/>
</dbReference>
<comment type="caution">
    <text evidence="4">The sequence shown here is derived from an EMBL/GenBank/DDBJ whole genome shotgun (WGS) entry which is preliminary data.</text>
</comment>
<sequence>MQGKSFARGLLLAAGLLVSAEALADKPQLEVWTMSLSPKFNDYFKQLISRYNAANPAVEWRWVDYPWDVIQTKFTAAVAAGRPPALVNLNVPWAYDYKQDNLIQPLDQWVDKSQYTEGAIRDVTFDGKVYAFPHYNGANVIAFNTELFRKAGLDPAKPPQSLDQQLAYAKQIKAKTGVAGFAPAIGPTKIEGFFMQEGLDVVKDGRAVFNSPRHVELLRKLADAYKSGALFRNNLFAQDNFQVSMAAYNSGQMAMLVSTPTSLTRVRDDAPAIYKITDVAGAPLGPTRIASGGWMFNFAVARNVDPKLLPEIGKFGSYLTNADNQLAFSKQAGTLPTAKKTAADPFFQSLPANAGAVEKGLAVAARHLDNTRTVFLAGVKDAELLSNRLAAAVEQAVTGRKEPQAALNEAVAFWNQKLAAK</sequence>
<evidence type="ECO:0000256" key="1">
    <source>
        <dbReference type="ARBA" id="ARBA00004418"/>
    </source>
</evidence>
<dbReference type="PANTHER" id="PTHR43649">
    <property type="entry name" value="ARABINOSE-BINDING PROTEIN-RELATED"/>
    <property type="match status" value="1"/>
</dbReference>
<evidence type="ECO:0000256" key="2">
    <source>
        <dbReference type="ARBA" id="ARBA00008520"/>
    </source>
</evidence>
<dbReference type="EMBL" id="JBHSBU010000001">
    <property type="protein sequence ID" value="MFC4159703.1"/>
    <property type="molecule type" value="Genomic_DNA"/>
</dbReference>
<feature type="chain" id="PRO_5046398807" evidence="3">
    <location>
        <begin position="25"/>
        <end position="421"/>
    </location>
</feature>
<evidence type="ECO:0000256" key="3">
    <source>
        <dbReference type="SAM" id="SignalP"/>
    </source>
</evidence>
<feature type="signal peptide" evidence="3">
    <location>
        <begin position="1"/>
        <end position="24"/>
    </location>
</feature>
<gene>
    <name evidence="4" type="ORF">ACFOW7_10125</name>
</gene>